<feature type="compositionally biased region" description="Low complexity" evidence="2">
    <location>
        <begin position="110"/>
        <end position="140"/>
    </location>
</feature>
<dbReference type="RefSeq" id="WP_077351388.1">
    <property type="nucleotide sequence ID" value="NZ_CP019607.1"/>
</dbReference>
<keyword evidence="6" id="KW-1185">Reference proteome</keyword>
<feature type="compositionally biased region" description="Pro residues" evidence="2">
    <location>
        <begin position="141"/>
        <end position="150"/>
    </location>
</feature>
<dbReference type="Gene3D" id="3.30.1330.60">
    <property type="entry name" value="OmpA-like domain"/>
    <property type="match status" value="1"/>
</dbReference>
<dbReference type="CDD" id="cd07185">
    <property type="entry name" value="OmpA_C-like"/>
    <property type="match status" value="1"/>
</dbReference>
<feature type="domain" description="OmpA-like" evidence="4">
    <location>
        <begin position="152"/>
        <end position="265"/>
    </location>
</feature>
<dbReference type="InterPro" id="IPR006665">
    <property type="entry name" value="OmpA-like"/>
</dbReference>
<dbReference type="EMBL" id="CP019607">
    <property type="protein sequence ID" value="AQP51775.1"/>
    <property type="molecule type" value="Genomic_DNA"/>
</dbReference>
<keyword evidence="1 3" id="KW-0472">Membrane</keyword>
<sequence length="265" mass="26626">MGSSTTRGTIGLAIASAVALVATLGPGTLWLSGQIEDGLEREAKSRLTSRSIDATVEASGRDLLVRADDAAAVEEALSLLGDLPGARTVKADPAQPQTSATPQATPVNQPSSPASALASPSPTPSAASATLTPTAPGSPTVSPPSSPAPVPADLSVPPILFDGASTALPADAGSSLDRAAALLLAHPTLRVSLSGHTDNGLTPPQRLALGLSRAEAASAALQQRGVTADRIRVESQADRRPVGDNSTAVGRAANRRVEIVIEEVD</sequence>
<evidence type="ECO:0000256" key="3">
    <source>
        <dbReference type="SAM" id="Phobius"/>
    </source>
</evidence>
<dbReference type="PROSITE" id="PS51123">
    <property type="entry name" value="OMPA_2"/>
    <property type="match status" value="1"/>
</dbReference>
<reference evidence="5 6" key="1">
    <citation type="journal article" date="2008" name="Int. J. Syst. Evol. Microbiol.">
        <title>Tessaracoccus flavescens sp. nov., isolated from marine sediment.</title>
        <authorList>
            <person name="Lee D.W."/>
            <person name="Lee S.D."/>
        </authorList>
    </citation>
    <scope>NUCLEOTIDE SEQUENCE [LARGE SCALE GENOMIC DNA]</scope>
    <source>
        <strain evidence="5 6">SST-39T</strain>
    </source>
</reference>
<dbReference type="AlphaFoldDB" id="A0A1Q2D0B9"/>
<name>A0A1Q2D0B9_9ACTN</name>
<protein>
    <recommendedName>
        <fullName evidence="4">OmpA-like domain-containing protein</fullName>
    </recommendedName>
</protein>
<accession>A0A1Q2D0B9</accession>
<feature type="transmembrane region" description="Helical" evidence="3">
    <location>
        <begin position="12"/>
        <end position="31"/>
    </location>
</feature>
<dbReference type="PANTHER" id="PTHR30329:SF21">
    <property type="entry name" value="LIPOPROTEIN YIAD-RELATED"/>
    <property type="match status" value="1"/>
</dbReference>
<evidence type="ECO:0000313" key="6">
    <source>
        <dbReference type="Proteomes" id="UP000188235"/>
    </source>
</evidence>
<dbReference type="InterPro" id="IPR036737">
    <property type="entry name" value="OmpA-like_sf"/>
</dbReference>
<keyword evidence="3" id="KW-0812">Transmembrane</keyword>
<dbReference type="SUPFAM" id="SSF103088">
    <property type="entry name" value="OmpA-like"/>
    <property type="match status" value="1"/>
</dbReference>
<feature type="compositionally biased region" description="Polar residues" evidence="2">
    <location>
        <begin position="95"/>
        <end position="109"/>
    </location>
</feature>
<dbReference type="KEGG" id="tfa:BW733_14035"/>
<dbReference type="Pfam" id="PF00691">
    <property type="entry name" value="OmpA"/>
    <property type="match status" value="1"/>
</dbReference>
<evidence type="ECO:0000259" key="4">
    <source>
        <dbReference type="PROSITE" id="PS51123"/>
    </source>
</evidence>
<gene>
    <name evidence="5" type="ORF">BW733_14035</name>
</gene>
<evidence type="ECO:0000313" key="5">
    <source>
        <dbReference type="EMBL" id="AQP51775.1"/>
    </source>
</evidence>
<organism evidence="5 6">
    <name type="scientific">Tessaracoccus flavescens</name>
    <dbReference type="NCBI Taxonomy" id="399497"/>
    <lineage>
        <taxon>Bacteria</taxon>
        <taxon>Bacillati</taxon>
        <taxon>Actinomycetota</taxon>
        <taxon>Actinomycetes</taxon>
        <taxon>Propionibacteriales</taxon>
        <taxon>Propionibacteriaceae</taxon>
        <taxon>Tessaracoccus</taxon>
    </lineage>
</organism>
<evidence type="ECO:0000256" key="2">
    <source>
        <dbReference type="SAM" id="MobiDB-lite"/>
    </source>
</evidence>
<dbReference type="OrthoDB" id="3732101at2"/>
<evidence type="ECO:0000256" key="1">
    <source>
        <dbReference type="PROSITE-ProRule" id="PRU00473"/>
    </source>
</evidence>
<dbReference type="Proteomes" id="UP000188235">
    <property type="component" value="Chromosome"/>
</dbReference>
<dbReference type="STRING" id="399497.BW733_14035"/>
<dbReference type="PRINTS" id="PR01023">
    <property type="entry name" value="NAFLGMOTY"/>
</dbReference>
<feature type="region of interest" description="Disordered" evidence="2">
    <location>
        <begin position="84"/>
        <end position="150"/>
    </location>
</feature>
<dbReference type="PANTHER" id="PTHR30329">
    <property type="entry name" value="STATOR ELEMENT OF FLAGELLAR MOTOR COMPLEX"/>
    <property type="match status" value="1"/>
</dbReference>
<dbReference type="InterPro" id="IPR050330">
    <property type="entry name" value="Bact_OuterMem_StrucFunc"/>
</dbReference>
<dbReference type="GO" id="GO:0016020">
    <property type="term" value="C:membrane"/>
    <property type="evidence" value="ECO:0007669"/>
    <property type="project" value="UniProtKB-UniRule"/>
</dbReference>
<keyword evidence="3" id="KW-1133">Transmembrane helix</keyword>
<proteinExistence type="predicted"/>